<accession>E1X609</accession>
<dbReference type="Pfam" id="PF13036">
    <property type="entry name" value="LpoB"/>
    <property type="match status" value="1"/>
</dbReference>
<dbReference type="InterPro" id="IPR014094">
    <property type="entry name" value="LpoB"/>
</dbReference>
<keyword evidence="1" id="KW-0732">Signal</keyword>
<dbReference type="KEGG" id="bmx:BMS_2565"/>
<dbReference type="EMBL" id="FQ312005">
    <property type="protein sequence ID" value="CBW27353.1"/>
    <property type="molecule type" value="Genomic_DNA"/>
</dbReference>
<dbReference type="AlphaFoldDB" id="E1X609"/>
<gene>
    <name evidence="2" type="ordered locus">BMS_2565</name>
</gene>
<dbReference type="PATRIC" id="fig|862908.3.peg.2449"/>
<proteinExistence type="predicted"/>
<name>E1X609_HALMS</name>
<evidence type="ECO:0000313" key="2">
    <source>
        <dbReference type="EMBL" id="CBW27353.1"/>
    </source>
</evidence>
<dbReference type="STRING" id="862908.BMS_2565"/>
<dbReference type="OrthoDB" id="5292104at2"/>
<evidence type="ECO:0000256" key="1">
    <source>
        <dbReference type="SAM" id="SignalP"/>
    </source>
</evidence>
<feature type="chain" id="PRO_5003154944" evidence="1">
    <location>
        <begin position="23"/>
        <end position="202"/>
    </location>
</feature>
<dbReference type="HOGENOM" id="CLU_1353057_0_0_7"/>
<dbReference type="Proteomes" id="UP000008963">
    <property type="component" value="Chromosome"/>
</dbReference>
<organism evidence="2 3">
    <name type="scientific">Halobacteriovorax marinus (strain ATCC BAA-682 / DSM 15412 / SJ)</name>
    <name type="common">Bacteriovorax marinus</name>
    <dbReference type="NCBI Taxonomy" id="862908"/>
    <lineage>
        <taxon>Bacteria</taxon>
        <taxon>Pseudomonadati</taxon>
        <taxon>Bdellovibrionota</taxon>
        <taxon>Bacteriovoracia</taxon>
        <taxon>Bacteriovoracales</taxon>
        <taxon>Halobacteriovoraceae</taxon>
        <taxon>Halobacteriovorax</taxon>
    </lineage>
</organism>
<dbReference type="Gene3D" id="3.40.50.10610">
    <property type="entry name" value="ABC-type transport auxiliary lipoprotein component"/>
    <property type="match status" value="1"/>
</dbReference>
<keyword evidence="3" id="KW-1185">Reference proteome</keyword>
<sequence>MIKITALMLSLLFVTSCGSFQAKRVDSAESDERAMEITDQWVQGDTERVVQEILENISKHNGFKRYLRKSGKTPTVFIGEVKNLTSEAYFPINDINDEFLNEISASGDFILVDASARENILKEITYQNDGMVDPNTAKNIGKQVGADIMIFGNVYMKPETRKGKTIKQYSVNIRMTNIESGLEVLRTRAKLSKYSEQSGSGW</sequence>
<dbReference type="RefSeq" id="WP_014245129.1">
    <property type="nucleotide sequence ID" value="NC_016620.1"/>
</dbReference>
<dbReference type="eggNOG" id="COG3417">
    <property type="taxonomic scope" value="Bacteria"/>
</dbReference>
<keyword evidence="2" id="KW-0449">Lipoprotein</keyword>
<feature type="signal peptide" evidence="1">
    <location>
        <begin position="1"/>
        <end position="22"/>
    </location>
</feature>
<protein>
    <submittedName>
        <fullName evidence="2">Lipoprotein</fullName>
    </submittedName>
</protein>
<reference evidence="3" key="1">
    <citation type="journal article" date="2013" name="ISME J.">
        <title>A small predatory core genome in the divergent marine Bacteriovorax marinus SJ and the terrestrial Bdellovibrio bacteriovorus.</title>
        <authorList>
            <person name="Crossman L.C."/>
            <person name="Chen H."/>
            <person name="Cerdeno-Tarraga A.M."/>
            <person name="Brooks K."/>
            <person name="Quail M.A."/>
            <person name="Pineiro S.A."/>
            <person name="Hobley L."/>
            <person name="Sockett R.E."/>
            <person name="Bentley S.D."/>
            <person name="Parkhill J."/>
            <person name="Williams H.N."/>
            <person name="Stine O.C."/>
        </authorList>
    </citation>
    <scope>NUCLEOTIDE SEQUENCE [LARGE SCALE GENOMIC DNA]</scope>
    <source>
        <strain evidence="3">ATCC BAA-682 / DSM 15412 / SJ</strain>
    </source>
</reference>
<evidence type="ECO:0000313" key="3">
    <source>
        <dbReference type="Proteomes" id="UP000008963"/>
    </source>
</evidence>
<dbReference type="PROSITE" id="PS51257">
    <property type="entry name" value="PROKAR_LIPOPROTEIN"/>
    <property type="match status" value="1"/>
</dbReference>